<dbReference type="GO" id="GO:0005667">
    <property type="term" value="C:transcription regulator complex"/>
    <property type="evidence" value="ECO:0007669"/>
    <property type="project" value="TreeGrafter"/>
</dbReference>
<dbReference type="PROSITE" id="PS51029">
    <property type="entry name" value="MADF"/>
    <property type="match status" value="1"/>
</dbReference>
<dbReference type="GO" id="GO:0005634">
    <property type="term" value="C:nucleus"/>
    <property type="evidence" value="ECO:0007669"/>
    <property type="project" value="TreeGrafter"/>
</dbReference>
<dbReference type="Pfam" id="PF10545">
    <property type="entry name" value="MADF_DNA_bdg"/>
    <property type="match status" value="1"/>
</dbReference>
<feature type="region of interest" description="Disordered" evidence="1">
    <location>
        <begin position="235"/>
        <end position="267"/>
    </location>
</feature>
<feature type="region of interest" description="Disordered" evidence="1">
    <location>
        <begin position="123"/>
        <end position="154"/>
    </location>
</feature>
<gene>
    <name evidence="3" type="ORF">LNINA_LOCUS12427</name>
</gene>
<dbReference type="EMBL" id="CAVLEF010000225">
    <property type="protein sequence ID" value="CAK1553423.1"/>
    <property type="molecule type" value="Genomic_DNA"/>
</dbReference>
<evidence type="ECO:0000313" key="4">
    <source>
        <dbReference type="Proteomes" id="UP001497472"/>
    </source>
</evidence>
<dbReference type="AlphaFoldDB" id="A0AAV1JYL8"/>
<dbReference type="PANTHER" id="PTHR12243:SF67">
    <property type="entry name" value="COREPRESSOR OF PANGOLIN, ISOFORM A-RELATED"/>
    <property type="match status" value="1"/>
</dbReference>
<sequence>MSAIDIELLIRLVEKKPVLWDKTQVYYKNRQPCFTAWREICLELNKNFETLSEREKNNFGRDIIKRWNNARDSWMKYHKKIKGYSPGAKKQRKYKFYDQMLFLRKIFVRRKTEEIKSQKTRKINLNKKKEQSDTEESDSQIGNELSTLENTNDENERIMRVTDCNESDRLPTVTSVEDMSKSMCFFRSIAPIVEKYNDDDYIEFQYEVVKVMKNLSRRNQEEFIDQASFENTVDENRTTDPIPFTPSICPQKVEPQELLQEDEEGLN</sequence>
<keyword evidence="4" id="KW-1185">Reference proteome</keyword>
<dbReference type="PANTHER" id="PTHR12243">
    <property type="entry name" value="MADF DOMAIN TRANSCRIPTION FACTOR"/>
    <property type="match status" value="1"/>
</dbReference>
<reference evidence="3 4" key="1">
    <citation type="submission" date="2023-11" db="EMBL/GenBank/DDBJ databases">
        <authorList>
            <person name="Okamura Y."/>
        </authorList>
    </citation>
    <scope>NUCLEOTIDE SEQUENCE [LARGE SCALE GENOMIC DNA]</scope>
</reference>
<dbReference type="SMART" id="SM00595">
    <property type="entry name" value="MADF"/>
    <property type="match status" value="1"/>
</dbReference>
<dbReference type="Proteomes" id="UP001497472">
    <property type="component" value="Unassembled WGS sequence"/>
</dbReference>
<evidence type="ECO:0000259" key="2">
    <source>
        <dbReference type="PROSITE" id="PS51029"/>
    </source>
</evidence>
<evidence type="ECO:0000256" key="1">
    <source>
        <dbReference type="SAM" id="MobiDB-lite"/>
    </source>
</evidence>
<dbReference type="InterPro" id="IPR039353">
    <property type="entry name" value="TF_Adf1"/>
</dbReference>
<feature type="domain" description="MADF" evidence="2">
    <location>
        <begin position="8"/>
        <end position="108"/>
    </location>
</feature>
<protein>
    <recommendedName>
        <fullName evidence="2">MADF domain-containing protein</fullName>
    </recommendedName>
</protein>
<comment type="caution">
    <text evidence="3">The sequence shown here is derived from an EMBL/GenBank/DDBJ whole genome shotgun (WGS) entry which is preliminary data.</text>
</comment>
<name>A0AAV1JYL8_9NEOP</name>
<accession>A0AAV1JYL8</accession>
<dbReference type="GO" id="GO:0006357">
    <property type="term" value="P:regulation of transcription by RNA polymerase II"/>
    <property type="evidence" value="ECO:0007669"/>
    <property type="project" value="TreeGrafter"/>
</dbReference>
<evidence type="ECO:0000313" key="3">
    <source>
        <dbReference type="EMBL" id="CAK1553423.1"/>
    </source>
</evidence>
<organism evidence="3 4">
    <name type="scientific">Leptosia nina</name>
    <dbReference type="NCBI Taxonomy" id="320188"/>
    <lineage>
        <taxon>Eukaryota</taxon>
        <taxon>Metazoa</taxon>
        <taxon>Ecdysozoa</taxon>
        <taxon>Arthropoda</taxon>
        <taxon>Hexapoda</taxon>
        <taxon>Insecta</taxon>
        <taxon>Pterygota</taxon>
        <taxon>Neoptera</taxon>
        <taxon>Endopterygota</taxon>
        <taxon>Lepidoptera</taxon>
        <taxon>Glossata</taxon>
        <taxon>Ditrysia</taxon>
        <taxon>Papilionoidea</taxon>
        <taxon>Pieridae</taxon>
        <taxon>Pierinae</taxon>
        <taxon>Leptosia</taxon>
    </lineage>
</organism>
<feature type="compositionally biased region" description="Polar residues" evidence="1">
    <location>
        <begin position="139"/>
        <end position="150"/>
    </location>
</feature>
<proteinExistence type="predicted"/>
<dbReference type="InterPro" id="IPR006578">
    <property type="entry name" value="MADF-dom"/>
</dbReference>